<comment type="similarity">
    <text evidence="1 6">Belongs to the peptidase M42 family.</text>
</comment>
<evidence type="ECO:0000256" key="4">
    <source>
        <dbReference type="ARBA" id="ARBA00022723"/>
    </source>
</evidence>
<comment type="caution">
    <text evidence="7">The sequence shown here is derived from an EMBL/GenBank/DDBJ whole genome shotgun (WGS) entry which is preliminary data.</text>
</comment>
<evidence type="ECO:0000313" key="8">
    <source>
        <dbReference type="Proteomes" id="UP000636755"/>
    </source>
</evidence>
<dbReference type="Gene3D" id="2.40.30.40">
    <property type="entry name" value="Peptidase M42, domain 2"/>
    <property type="match status" value="1"/>
</dbReference>
<dbReference type="EMBL" id="JACOPS010000001">
    <property type="protein sequence ID" value="MBC5727604.1"/>
    <property type="molecule type" value="Genomic_DNA"/>
</dbReference>
<dbReference type="PANTHER" id="PTHR32481:SF5">
    <property type="entry name" value="ENDOGLUCANASE"/>
    <property type="match status" value="1"/>
</dbReference>
<keyword evidence="2" id="KW-0031">Aminopeptidase</keyword>
<dbReference type="RefSeq" id="WP_186934871.1">
    <property type="nucleotide sequence ID" value="NZ_JACOPS010000001.1"/>
</dbReference>
<dbReference type="Proteomes" id="UP000636755">
    <property type="component" value="Unassembled WGS sequence"/>
</dbReference>
<dbReference type="InterPro" id="IPR051464">
    <property type="entry name" value="Peptidase_M42_aminopept"/>
</dbReference>
<dbReference type="CDD" id="cd05656">
    <property type="entry name" value="M42_Frv"/>
    <property type="match status" value="1"/>
</dbReference>
<organism evidence="7 8">
    <name type="scientific">Ruminococcus intestinalis</name>
    <dbReference type="NCBI Taxonomy" id="2763066"/>
    <lineage>
        <taxon>Bacteria</taxon>
        <taxon>Bacillati</taxon>
        <taxon>Bacillota</taxon>
        <taxon>Clostridia</taxon>
        <taxon>Eubacteriales</taxon>
        <taxon>Oscillospiraceae</taxon>
        <taxon>Ruminococcus</taxon>
    </lineage>
</organism>
<gene>
    <name evidence="7" type="ORF">H8R91_03460</name>
</gene>
<dbReference type="PIRSF" id="PIRSF001123">
    <property type="entry name" value="PepA_GA"/>
    <property type="match status" value="1"/>
</dbReference>
<dbReference type="InterPro" id="IPR008007">
    <property type="entry name" value="Peptidase_M42"/>
</dbReference>
<keyword evidence="8" id="KW-1185">Reference proteome</keyword>
<keyword evidence="5" id="KW-0378">Hydrolase</keyword>
<evidence type="ECO:0000256" key="5">
    <source>
        <dbReference type="ARBA" id="ARBA00022801"/>
    </source>
</evidence>
<protein>
    <submittedName>
        <fullName evidence="7">M42 family metallopeptidase</fullName>
    </submittedName>
</protein>
<evidence type="ECO:0000313" key="7">
    <source>
        <dbReference type="EMBL" id="MBC5727604.1"/>
    </source>
</evidence>
<reference evidence="7 8" key="1">
    <citation type="submission" date="2020-08" db="EMBL/GenBank/DDBJ databases">
        <title>Genome public.</title>
        <authorList>
            <person name="Liu C."/>
            <person name="Sun Q."/>
        </authorList>
    </citation>
    <scope>NUCLEOTIDE SEQUENCE [LARGE SCALE GENOMIC DNA]</scope>
    <source>
        <strain evidence="7 8">NSJ-71</strain>
    </source>
</reference>
<dbReference type="InterPro" id="IPR023367">
    <property type="entry name" value="Peptidase_M42_dom2"/>
</dbReference>
<keyword evidence="3" id="KW-0645">Protease</keyword>
<keyword evidence="4" id="KW-0479">Metal-binding</keyword>
<evidence type="ECO:0000256" key="3">
    <source>
        <dbReference type="ARBA" id="ARBA00022670"/>
    </source>
</evidence>
<dbReference type="SUPFAM" id="SSF53187">
    <property type="entry name" value="Zn-dependent exopeptidases"/>
    <property type="match status" value="1"/>
</dbReference>
<evidence type="ECO:0000256" key="6">
    <source>
        <dbReference type="PIRNR" id="PIRNR001123"/>
    </source>
</evidence>
<dbReference type="Gene3D" id="3.40.630.10">
    <property type="entry name" value="Zn peptidases"/>
    <property type="match status" value="1"/>
</dbReference>
<sequence>MTDFKLLEKLCTVEGISGDEGSVREIIINEIKPFADEIKTDNLGNIIVFKKGKNRAKAKLMLSAHMDEVGFMVTDITSDGYLKFDEVGGLDRRVVLGKTVTVGKNKVNGVIGVKPIHLSKSDERTAVPKYGEMYIDIGATSKDDALSVVSYGDSVNFNSIYENNGYTIKSKAIDDRFGCLALIELIKSELEYDMHFVFAVQEEVGLRGAKVAAYSVDPEFAIVVETTTAADIAGVEETRQVCNLGDGAVISVMDRRTIYDKRMSEMAFECAEETGAKAQYKRAVAGGNDSGVIHQSRGGVKTLAISLPCRYLHSSVTVANTSDCDDILKITSMLANKIAGGEY</sequence>
<name>A0ABR7HJB0_9FIRM</name>
<evidence type="ECO:0000256" key="1">
    <source>
        <dbReference type="ARBA" id="ARBA00006272"/>
    </source>
</evidence>
<dbReference type="PANTHER" id="PTHR32481">
    <property type="entry name" value="AMINOPEPTIDASE"/>
    <property type="match status" value="1"/>
</dbReference>
<dbReference type="SUPFAM" id="SSF101821">
    <property type="entry name" value="Aminopeptidase/glucanase lid domain"/>
    <property type="match status" value="1"/>
</dbReference>
<proteinExistence type="inferred from homology"/>
<accession>A0ABR7HJB0</accession>
<dbReference type="Pfam" id="PF05343">
    <property type="entry name" value="Peptidase_M42"/>
    <property type="match status" value="1"/>
</dbReference>
<evidence type="ECO:0000256" key="2">
    <source>
        <dbReference type="ARBA" id="ARBA00022438"/>
    </source>
</evidence>